<dbReference type="GO" id="GO:0048471">
    <property type="term" value="C:perinuclear region of cytoplasm"/>
    <property type="evidence" value="ECO:0007669"/>
    <property type="project" value="TreeGrafter"/>
</dbReference>
<dbReference type="GO" id="GO:0005634">
    <property type="term" value="C:nucleus"/>
    <property type="evidence" value="ECO:0007669"/>
    <property type="project" value="TreeGrafter"/>
</dbReference>
<name>A0A6C1EFH8_SACPS</name>
<dbReference type="Gene3D" id="3.80.10.10">
    <property type="entry name" value="Ribonuclease Inhibitor"/>
    <property type="match status" value="1"/>
</dbReference>
<evidence type="ECO:0000256" key="4">
    <source>
        <dbReference type="SAM" id="MobiDB-lite"/>
    </source>
</evidence>
<accession>A0A6C1EFH8</accession>
<reference evidence="5 6" key="1">
    <citation type="journal article" date="2019" name="BMC Genomics">
        <title>Chromosome level assembly and comparative genome analysis confirm lager-brewing yeasts originated from a single hybridization.</title>
        <authorList>
            <person name="Salazar A.N."/>
            <person name="Gorter de Vries A.R."/>
            <person name="van den Broek M."/>
            <person name="Brouwers N."/>
            <person name="de la Torre Cortes P."/>
            <person name="Kuijpers N.G.A."/>
            <person name="Daran J.G."/>
            <person name="Abeel T."/>
        </authorList>
    </citation>
    <scope>NUCLEOTIDE SEQUENCE [LARGE SCALE GENOMIC DNA]</scope>
    <source>
        <strain evidence="5 6">CBS 1483</strain>
    </source>
</reference>
<evidence type="ECO:0000313" key="6">
    <source>
        <dbReference type="Proteomes" id="UP000501346"/>
    </source>
</evidence>
<evidence type="ECO:0000256" key="2">
    <source>
        <dbReference type="ARBA" id="ARBA00022614"/>
    </source>
</evidence>
<dbReference type="PANTHER" id="PTHR24113">
    <property type="entry name" value="RAN GTPASE-ACTIVATING PROTEIN 1"/>
    <property type="match status" value="1"/>
</dbReference>
<feature type="region of interest" description="Disordered" evidence="4">
    <location>
        <begin position="350"/>
        <end position="383"/>
    </location>
</feature>
<dbReference type="FunFam" id="3.80.10.10:FF:000572">
    <property type="entry name" value="Ran GTPase-activating protein 1"/>
    <property type="match status" value="1"/>
</dbReference>
<keyword evidence="2" id="KW-0433">Leucine-rich repeat</keyword>
<dbReference type="InterPro" id="IPR032675">
    <property type="entry name" value="LRR_dom_sf"/>
</dbReference>
<dbReference type="SMART" id="SM00368">
    <property type="entry name" value="LRR_RI"/>
    <property type="match status" value="5"/>
</dbReference>
<keyword evidence="1" id="KW-0343">GTPase activation</keyword>
<evidence type="ECO:0000313" key="5">
    <source>
        <dbReference type="EMBL" id="QID87374.1"/>
    </source>
</evidence>
<dbReference type="AlphaFoldDB" id="A0A6C1EFH8"/>
<evidence type="ECO:0000256" key="1">
    <source>
        <dbReference type="ARBA" id="ARBA00022468"/>
    </source>
</evidence>
<dbReference type="SUPFAM" id="SSF52047">
    <property type="entry name" value="RNI-like"/>
    <property type="match status" value="1"/>
</dbReference>
<dbReference type="InterPro" id="IPR001611">
    <property type="entry name" value="Leu-rich_rpt"/>
</dbReference>
<sequence>MATLHFVPQHEEDQVYSISGKALKLTTNDDIKPYLQELVGLKTCTKLDFSGNTIGTEASEALAKCISDNTQVRNSLVEVNFADLYTSRLVDEVVDSLKFLLPVLLKCPKLEIVNLSDNAFGLRTIESLENYIVNAVNIKHLILSNNGMGPFAGERIGKALFHLAQNKKSASKPFLETFICGRNRLENGSAVYLALGLKSHADGLKVVKLYQNGIRPKGVATLIHYGLQHLQGLEILDLQDNTFTKHASLILAKALPTWKDSLYELNLNDCLLKTAGSDEVFKVFTQVKFSNLHVLKFEYNEMVQSTLETSFLPAMEKGNLPELEKLEINGNRLEEDSDALDLLQGKFDDLEIDDLEELDSEDEEEEEDEEDEDEDEKLEEVETERLEKELLEAQVDDLAGRLAKTEIK</sequence>
<keyword evidence="3" id="KW-0677">Repeat</keyword>
<dbReference type="InterPro" id="IPR027038">
    <property type="entry name" value="RanGap"/>
</dbReference>
<gene>
    <name evidence="5" type="primary">RNA1_2</name>
    <name evidence="5" type="ORF">GRS66_010047</name>
</gene>
<dbReference type="Proteomes" id="UP000501346">
    <property type="component" value="Chromosome SeXIII-ScXIII"/>
</dbReference>
<feature type="compositionally biased region" description="Acidic residues" evidence="4">
    <location>
        <begin position="350"/>
        <end position="382"/>
    </location>
</feature>
<proteinExistence type="predicted"/>
<evidence type="ECO:0000256" key="3">
    <source>
        <dbReference type="ARBA" id="ARBA00022737"/>
    </source>
</evidence>
<keyword evidence="6" id="KW-1185">Reference proteome</keyword>
<dbReference type="GO" id="GO:0006913">
    <property type="term" value="P:nucleocytoplasmic transport"/>
    <property type="evidence" value="ECO:0007669"/>
    <property type="project" value="TreeGrafter"/>
</dbReference>
<organism evidence="5 6">
    <name type="scientific">Saccharomyces pastorianus</name>
    <name type="common">Lager yeast</name>
    <name type="synonym">Saccharomyces cerevisiae x Saccharomyces eubayanus</name>
    <dbReference type="NCBI Taxonomy" id="27292"/>
    <lineage>
        <taxon>Eukaryota</taxon>
        <taxon>Fungi</taxon>
        <taxon>Dikarya</taxon>
        <taxon>Ascomycota</taxon>
        <taxon>Saccharomycotina</taxon>
        <taxon>Saccharomycetes</taxon>
        <taxon>Saccharomycetales</taxon>
        <taxon>Saccharomycetaceae</taxon>
        <taxon>Saccharomyces</taxon>
    </lineage>
</organism>
<dbReference type="OrthoDB" id="184583at2759"/>
<dbReference type="EMBL" id="CP049010">
    <property type="protein sequence ID" value="QID87374.1"/>
    <property type="molecule type" value="Genomic_DNA"/>
</dbReference>
<protein>
    <submittedName>
        <fullName evidence="5">GTPase-activating protein</fullName>
    </submittedName>
</protein>
<dbReference type="GO" id="GO:0005096">
    <property type="term" value="F:GTPase activator activity"/>
    <property type="evidence" value="ECO:0007669"/>
    <property type="project" value="UniProtKB-KW"/>
</dbReference>
<dbReference type="GO" id="GO:0031267">
    <property type="term" value="F:small GTPase binding"/>
    <property type="evidence" value="ECO:0007669"/>
    <property type="project" value="TreeGrafter"/>
</dbReference>
<dbReference type="GO" id="GO:0005829">
    <property type="term" value="C:cytosol"/>
    <property type="evidence" value="ECO:0007669"/>
    <property type="project" value="TreeGrafter"/>
</dbReference>
<dbReference type="Pfam" id="PF13516">
    <property type="entry name" value="LRR_6"/>
    <property type="match status" value="1"/>
</dbReference>
<dbReference type="PANTHER" id="PTHR24113:SF12">
    <property type="entry name" value="RAN GTPASE-ACTIVATING PROTEIN 1"/>
    <property type="match status" value="1"/>
</dbReference>